<keyword evidence="4" id="KW-1185">Reference proteome</keyword>
<keyword evidence="2" id="KW-0472">Membrane</keyword>
<gene>
    <name evidence="3" type="ORF">MUS1_04590</name>
</gene>
<keyword evidence="1" id="KW-0175">Coiled coil</keyword>
<feature type="coiled-coil region" evidence="1">
    <location>
        <begin position="410"/>
        <end position="515"/>
    </location>
</feature>
<dbReference type="OrthoDB" id="6098012at2"/>
<dbReference type="Proteomes" id="UP000054058">
    <property type="component" value="Unassembled WGS sequence"/>
</dbReference>
<dbReference type="AlphaFoldDB" id="X7E2D0"/>
<sequence length="526" mass="60426">MLLWQWALIASSVFFFLVFMLVFFRYLSVRKAAVDLGATLSTDDSDGDELLGVSSEEKEQWLVLLRQQKKICVELLKGSPNSDFQGKASLSCWSIFLDVEIHIIEHSVPDSKVLALLEAFKKILAKIDRAQEIDELFKSLKVNQSLLDELNGVIQQVEDKASSQVDTRSELNDHLNEIQEQLAQEPELDQSLAALRAEMASMCEFSERLKLHLDEVKEEGESSAYADTLSAFLNETDQSIFLDSMSLELDDKVLDLKQLAAYQKNIIVDLKEQVRNAKDSQKDEKHVGIYDVFIVRLEKSLLESGRVVKRLERKLESLQTIKYNLNIDIAKRDKALKTKEALLEVGENEERAAQGIDIYGVFDAERSTMKNMEDLLHQESFTEETDAFANEQSSKLGALRLMVNESELYVEMLERDLDKAHVLRESLERRLLDTNELAEVSIDDSFTAMEHRDLEEIENLREVNEELEAERKRLDAELRDGVTQSEELIELQKKVDELDDKIANIQEQYVEMEERYLTALMSKEDK</sequence>
<evidence type="ECO:0000256" key="1">
    <source>
        <dbReference type="SAM" id="Coils"/>
    </source>
</evidence>
<name>X7E2D0_9GAMM</name>
<keyword evidence="2" id="KW-1133">Transmembrane helix</keyword>
<comment type="caution">
    <text evidence="3">The sequence shown here is derived from an EMBL/GenBank/DDBJ whole genome shotgun (WGS) entry which is preliminary data.</text>
</comment>
<dbReference type="RefSeq" id="WP_036163047.1">
    <property type="nucleotide sequence ID" value="NZ_JAMB01000011.1"/>
</dbReference>
<keyword evidence="2" id="KW-0812">Transmembrane</keyword>
<evidence type="ECO:0000313" key="4">
    <source>
        <dbReference type="Proteomes" id="UP000054058"/>
    </source>
</evidence>
<protein>
    <submittedName>
        <fullName evidence="3">Uncharacterized protein</fullName>
    </submittedName>
</protein>
<dbReference type="EMBL" id="JAMB01000011">
    <property type="protein sequence ID" value="ETX10112.1"/>
    <property type="molecule type" value="Genomic_DNA"/>
</dbReference>
<evidence type="ECO:0000256" key="2">
    <source>
        <dbReference type="SAM" id="Phobius"/>
    </source>
</evidence>
<feature type="transmembrane region" description="Helical" evidence="2">
    <location>
        <begin position="6"/>
        <end position="27"/>
    </location>
</feature>
<organism evidence="3 4">
    <name type="scientific">Marinomonas ushuaiensis DSM 15871</name>
    <dbReference type="NCBI Taxonomy" id="1122207"/>
    <lineage>
        <taxon>Bacteria</taxon>
        <taxon>Pseudomonadati</taxon>
        <taxon>Pseudomonadota</taxon>
        <taxon>Gammaproteobacteria</taxon>
        <taxon>Oceanospirillales</taxon>
        <taxon>Oceanospirillaceae</taxon>
        <taxon>Marinomonas</taxon>
    </lineage>
</organism>
<proteinExistence type="predicted"/>
<accession>X7E2D0</accession>
<evidence type="ECO:0000313" key="3">
    <source>
        <dbReference type="EMBL" id="ETX10112.1"/>
    </source>
</evidence>
<dbReference type="PATRIC" id="fig|1122207.3.peg.2536"/>
<reference evidence="3 4" key="1">
    <citation type="submission" date="2014-01" db="EMBL/GenBank/DDBJ databases">
        <title>Marinomonas ushuaiensis DSM 15871 Genome Sequencing.</title>
        <authorList>
            <person name="Lai Q."/>
            <person name="Shao Z.S."/>
        </authorList>
    </citation>
    <scope>NUCLEOTIDE SEQUENCE [LARGE SCALE GENOMIC DNA]</scope>
    <source>
        <strain evidence="3 4">DSM 15871</strain>
    </source>
</reference>